<proteinExistence type="predicted"/>
<dbReference type="EMBL" id="BAAAHQ010000035">
    <property type="protein sequence ID" value="GAA0943673.1"/>
    <property type="molecule type" value="Genomic_DNA"/>
</dbReference>
<dbReference type="CDD" id="cd01392">
    <property type="entry name" value="HTH_LacI"/>
    <property type="match status" value="1"/>
</dbReference>
<dbReference type="Gene3D" id="3.40.50.2300">
    <property type="match status" value="2"/>
</dbReference>
<evidence type="ECO:0000256" key="1">
    <source>
        <dbReference type="ARBA" id="ARBA00023015"/>
    </source>
</evidence>
<sequence length="333" mass="35185">MARATIYSIAERCGVSAATVSRVFNRPELVRESVRERVLRVAAELDYQPSSAARGLVTGRVGLVALLVPDITNPFFPLLVRSVQRTAERAGTSLMLIDAEESAAAEIRLVTKLRGRVDGVIVASPRASAAALREAARGLPCVLVNRTLRELSSVICDNTAALFDAGEHLYELGHRDFALLSGPNASWAAGRRSKAVRRWARGRGVRLAELGPFRSSFKGGRQAGAAFLATDTTAAFAFDDLMACGVIAELAENGVSVPGERSIVGCDDVLLAQTVTPSLSTVTAPLDDLGRTAVEVLIRQIEAPDAEPVAKVLPGVFTRRASTGPLTGAQASA</sequence>
<dbReference type="InterPro" id="IPR000843">
    <property type="entry name" value="HTH_LacI"/>
</dbReference>
<dbReference type="SUPFAM" id="SSF47413">
    <property type="entry name" value="lambda repressor-like DNA-binding domains"/>
    <property type="match status" value="1"/>
</dbReference>
<evidence type="ECO:0000256" key="3">
    <source>
        <dbReference type="ARBA" id="ARBA00023163"/>
    </source>
</evidence>
<dbReference type="Pfam" id="PF00356">
    <property type="entry name" value="LacI"/>
    <property type="match status" value="1"/>
</dbReference>
<dbReference type="Pfam" id="PF13377">
    <property type="entry name" value="Peripla_BP_3"/>
    <property type="match status" value="1"/>
</dbReference>
<evidence type="ECO:0000313" key="5">
    <source>
        <dbReference type="EMBL" id="GAA0943673.1"/>
    </source>
</evidence>
<dbReference type="GO" id="GO:0003677">
    <property type="term" value="F:DNA binding"/>
    <property type="evidence" value="ECO:0007669"/>
    <property type="project" value="UniProtKB-KW"/>
</dbReference>
<keyword evidence="1" id="KW-0805">Transcription regulation</keyword>
<name>A0ABP4B3Z8_9ACTN</name>
<protein>
    <submittedName>
        <fullName evidence="5">LacI family DNA-binding transcriptional regulator</fullName>
    </submittedName>
</protein>
<dbReference type="PANTHER" id="PTHR30146">
    <property type="entry name" value="LACI-RELATED TRANSCRIPTIONAL REPRESSOR"/>
    <property type="match status" value="1"/>
</dbReference>
<evidence type="ECO:0000256" key="2">
    <source>
        <dbReference type="ARBA" id="ARBA00023125"/>
    </source>
</evidence>
<comment type="caution">
    <text evidence="5">The sequence shown here is derived from an EMBL/GenBank/DDBJ whole genome shotgun (WGS) entry which is preliminary data.</text>
</comment>
<gene>
    <name evidence="5" type="ORF">GCM10009560_57210</name>
</gene>
<dbReference type="Proteomes" id="UP001501578">
    <property type="component" value="Unassembled WGS sequence"/>
</dbReference>
<dbReference type="Gene3D" id="1.10.260.40">
    <property type="entry name" value="lambda repressor-like DNA-binding domains"/>
    <property type="match status" value="1"/>
</dbReference>
<keyword evidence="2 5" id="KW-0238">DNA-binding</keyword>
<dbReference type="InterPro" id="IPR010982">
    <property type="entry name" value="Lambda_DNA-bd_dom_sf"/>
</dbReference>
<dbReference type="PANTHER" id="PTHR30146:SF138">
    <property type="entry name" value="TRANSCRIPTIONAL REGULATORY PROTEIN"/>
    <property type="match status" value="1"/>
</dbReference>
<dbReference type="SMART" id="SM00354">
    <property type="entry name" value="HTH_LACI"/>
    <property type="match status" value="1"/>
</dbReference>
<reference evidence="6" key="1">
    <citation type="journal article" date="2019" name="Int. J. Syst. Evol. Microbiol.">
        <title>The Global Catalogue of Microorganisms (GCM) 10K type strain sequencing project: providing services to taxonomists for standard genome sequencing and annotation.</title>
        <authorList>
            <consortium name="The Broad Institute Genomics Platform"/>
            <consortium name="The Broad Institute Genome Sequencing Center for Infectious Disease"/>
            <person name="Wu L."/>
            <person name="Ma J."/>
        </authorList>
    </citation>
    <scope>NUCLEOTIDE SEQUENCE [LARGE SCALE GENOMIC DNA]</scope>
    <source>
        <strain evidence="6">JCM 11136</strain>
    </source>
</reference>
<dbReference type="CDD" id="cd06267">
    <property type="entry name" value="PBP1_LacI_sugar_binding-like"/>
    <property type="match status" value="1"/>
</dbReference>
<organism evidence="5 6">
    <name type="scientific">Nonomuraea longicatena</name>
    <dbReference type="NCBI Taxonomy" id="83682"/>
    <lineage>
        <taxon>Bacteria</taxon>
        <taxon>Bacillati</taxon>
        <taxon>Actinomycetota</taxon>
        <taxon>Actinomycetes</taxon>
        <taxon>Streptosporangiales</taxon>
        <taxon>Streptosporangiaceae</taxon>
        <taxon>Nonomuraea</taxon>
    </lineage>
</organism>
<dbReference type="RefSeq" id="WP_343953185.1">
    <property type="nucleotide sequence ID" value="NZ_BAAAHQ010000035.1"/>
</dbReference>
<accession>A0ABP4B3Z8</accession>
<dbReference type="SUPFAM" id="SSF53822">
    <property type="entry name" value="Periplasmic binding protein-like I"/>
    <property type="match status" value="1"/>
</dbReference>
<evidence type="ECO:0000259" key="4">
    <source>
        <dbReference type="PROSITE" id="PS50932"/>
    </source>
</evidence>
<dbReference type="InterPro" id="IPR046335">
    <property type="entry name" value="LacI/GalR-like_sensor"/>
</dbReference>
<evidence type="ECO:0000313" key="6">
    <source>
        <dbReference type="Proteomes" id="UP001501578"/>
    </source>
</evidence>
<dbReference type="InterPro" id="IPR028082">
    <property type="entry name" value="Peripla_BP_I"/>
</dbReference>
<dbReference type="PROSITE" id="PS50932">
    <property type="entry name" value="HTH_LACI_2"/>
    <property type="match status" value="1"/>
</dbReference>
<keyword evidence="6" id="KW-1185">Reference proteome</keyword>
<feature type="domain" description="HTH lacI-type" evidence="4">
    <location>
        <begin position="4"/>
        <end position="58"/>
    </location>
</feature>
<keyword evidence="3" id="KW-0804">Transcription</keyword>